<dbReference type="InterPro" id="IPR055902">
    <property type="entry name" value="DUF7479"/>
</dbReference>
<dbReference type="Pfam" id="PF24292">
    <property type="entry name" value="DUF7479"/>
    <property type="match status" value="1"/>
</dbReference>
<feature type="domain" description="DUF7479" evidence="1">
    <location>
        <begin position="3"/>
        <end position="61"/>
    </location>
</feature>
<organism evidence="2 3">
    <name type="scientific">candidate division WWE3 bacterium</name>
    <dbReference type="NCBI Taxonomy" id="2053526"/>
    <lineage>
        <taxon>Bacteria</taxon>
        <taxon>Katanobacteria</taxon>
    </lineage>
</organism>
<dbReference type="EMBL" id="QZJF01000014">
    <property type="protein sequence ID" value="RJR27238.1"/>
    <property type="molecule type" value="Genomic_DNA"/>
</dbReference>
<evidence type="ECO:0000259" key="1">
    <source>
        <dbReference type="Pfam" id="PF24292"/>
    </source>
</evidence>
<gene>
    <name evidence="2" type="ORF">C4561_02735</name>
</gene>
<sequence>MDNWQCFQCKESMLDDKFPVHYQGITRTIQGIKCPRCGAKYLTEDIVVKIVNRQEKALEDK</sequence>
<evidence type="ECO:0000313" key="3">
    <source>
        <dbReference type="Proteomes" id="UP000265540"/>
    </source>
</evidence>
<name>A0A3A4ZDU3_UNCKA</name>
<accession>A0A3A4ZDU3</accession>
<proteinExistence type="predicted"/>
<dbReference type="AlphaFoldDB" id="A0A3A4ZDU3"/>
<dbReference type="Proteomes" id="UP000265540">
    <property type="component" value="Unassembled WGS sequence"/>
</dbReference>
<reference evidence="2 3" key="1">
    <citation type="journal article" date="2017" name="ISME J.">
        <title>Energy and carbon metabolisms in a deep terrestrial subsurface fluid microbial community.</title>
        <authorList>
            <person name="Momper L."/>
            <person name="Jungbluth S.P."/>
            <person name="Lee M.D."/>
            <person name="Amend J.P."/>
        </authorList>
    </citation>
    <scope>NUCLEOTIDE SEQUENCE [LARGE SCALE GENOMIC DNA]</scope>
    <source>
        <strain evidence="2">SURF_46</strain>
    </source>
</reference>
<evidence type="ECO:0000313" key="2">
    <source>
        <dbReference type="EMBL" id="RJR27238.1"/>
    </source>
</evidence>
<comment type="caution">
    <text evidence="2">The sequence shown here is derived from an EMBL/GenBank/DDBJ whole genome shotgun (WGS) entry which is preliminary data.</text>
</comment>
<protein>
    <recommendedName>
        <fullName evidence="1">DUF7479 domain-containing protein</fullName>
    </recommendedName>
</protein>